<feature type="signal peptide" evidence="1">
    <location>
        <begin position="1"/>
        <end position="20"/>
    </location>
</feature>
<dbReference type="PANTHER" id="PTHR10041:SF5">
    <property type="entry name" value="LEUCINE-RICH COLIPASE-LIKE PROTEIN 1"/>
    <property type="match status" value="1"/>
</dbReference>
<dbReference type="GO" id="GO:0005576">
    <property type="term" value="C:extracellular region"/>
    <property type="evidence" value="ECO:0007669"/>
    <property type="project" value="InterPro"/>
</dbReference>
<organism evidence="2">
    <name type="scientific">Amblyomma americanum</name>
    <name type="common">Lone star tick</name>
    <dbReference type="NCBI Taxonomy" id="6943"/>
    <lineage>
        <taxon>Eukaryota</taxon>
        <taxon>Metazoa</taxon>
        <taxon>Ecdysozoa</taxon>
        <taxon>Arthropoda</taxon>
        <taxon>Chelicerata</taxon>
        <taxon>Arachnida</taxon>
        <taxon>Acari</taxon>
        <taxon>Parasitiformes</taxon>
        <taxon>Ixodida</taxon>
        <taxon>Ixodoidea</taxon>
        <taxon>Ixodidae</taxon>
        <taxon>Amblyomminae</taxon>
        <taxon>Amblyomma</taxon>
    </lineage>
</organism>
<dbReference type="GO" id="GO:0016042">
    <property type="term" value="P:lipid catabolic process"/>
    <property type="evidence" value="ECO:0007669"/>
    <property type="project" value="InterPro"/>
</dbReference>
<dbReference type="InterPro" id="IPR001981">
    <property type="entry name" value="Colipase"/>
</dbReference>
<protein>
    <submittedName>
        <fullName evidence="2">Putative secreted protein</fullName>
    </submittedName>
</protein>
<proteinExistence type="evidence at transcript level"/>
<sequence>IRMQHYLIACFFVFLVVISAHMISANSDQQRDLKGLEQHPVEDYGRRHTIRRKKRRGENCRNTSECRRQLCCLKRQHVGTCQRRGLLGNYCSDSQVKGGSYVKYCPCQQGHCKMFYRRSFGECWY</sequence>
<dbReference type="Gene3D" id="2.10.80.10">
    <property type="entry name" value="Lipase, subunit A"/>
    <property type="match status" value="1"/>
</dbReference>
<dbReference type="PANTHER" id="PTHR10041">
    <property type="entry name" value="COLIPASE"/>
    <property type="match status" value="1"/>
</dbReference>
<feature type="chain" id="PRO_5002211741" evidence="1">
    <location>
        <begin position="21"/>
        <end position="125"/>
    </location>
</feature>
<reference evidence="2" key="1">
    <citation type="journal article" date="2015" name="PLoS ONE">
        <title>An Insight into the Sialome of the Lone Star Tick, Amblyomma americanum, with a Glimpse on Its Time Dependent Gene Expression.</title>
        <authorList>
            <person name="Karim S."/>
            <person name="Ribeiro J.M."/>
        </authorList>
    </citation>
    <scope>NUCLEOTIDE SEQUENCE</scope>
    <source>
        <tissue evidence="2">Salivary gland</tissue>
    </source>
</reference>
<dbReference type="GO" id="GO:0008047">
    <property type="term" value="F:enzyme activator activity"/>
    <property type="evidence" value="ECO:0007669"/>
    <property type="project" value="InterPro"/>
</dbReference>
<accession>A0A0C9R4Z3</accession>
<dbReference type="EMBL" id="GBZX01000730">
    <property type="protein sequence ID" value="JAG92010.1"/>
    <property type="molecule type" value="mRNA"/>
</dbReference>
<evidence type="ECO:0000313" key="2">
    <source>
        <dbReference type="EMBL" id="JAG92010.1"/>
    </source>
</evidence>
<dbReference type="GO" id="GO:0007586">
    <property type="term" value="P:digestion"/>
    <property type="evidence" value="ECO:0007669"/>
    <property type="project" value="InterPro"/>
</dbReference>
<keyword evidence="1" id="KW-0732">Signal</keyword>
<name>A0A0C9R4Z3_AMBAM</name>
<feature type="non-terminal residue" evidence="2">
    <location>
        <position position="1"/>
    </location>
</feature>
<evidence type="ECO:0000256" key="1">
    <source>
        <dbReference type="SAM" id="SignalP"/>
    </source>
</evidence>
<dbReference type="AlphaFoldDB" id="A0A0C9R4Z3"/>